<dbReference type="AlphaFoldDB" id="A0A2L1UW13"/>
<keyword evidence="3" id="KW-1185">Reference proteome</keyword>
<gene>
    <name evidence="2" type="ORF">BV494_20540</name>
</gene>
<keyword evidence="1" id="KW-0812">Transmembrane</keyword>
<sequence>MAGKVLRLAAGAGMIDGISTLLFRFSSAFCCSFLPFLFSLPKKRAKKNGSLSYRLCMDV</sequence>
<reference evidence="3" key="1">
    <citation type="submission" date="2017-01" db="EMBL/GenBank/DDBJ databases">
        <title>Genome sequence of Rouxiella sp. ERMR1:05.</title>
        <authorList>
            <person name="Kumar R."/>
            <person name="Singh D."/>
            <person name="Kumar S."/>
        </authorList>
    </citation>
    <scope>NUCLEOTIDE SEQUENCE [LARGE SCALE GENOMIC DNA]</scope>
    <source>
        <strain evidence="3">ERMR1:05</strain>
    </source>
</reference>
<organism evidence="2 3">
    <name type="scientific">Rahnella sikkimica</name>
    <dbReference type="NCBI Taxonomy" id="1805933"/>
    <lineage>
        <taxon>Bacteria</taxon>
        <taxon>Pseudomonadati</taxon>
        <taxon>Pseudomonadota</taxon>
        <taxon>Gammaproteobacteria</taxon>
        <taxon>Enterobacterales</taxon>
        <taxon>Yersiniaceae</taxon>
        <taxon>Rahnella</taxon>
    </lineage>
</organism>
<feature type="transmembrane region" description="Helical" evidence="1">
    <location>
        <begin position="21"/>
        <end position="40"/>
    </location>
</feature>
<evidence type="ECO:0000256" key="1">
    <source>
        <dbReference type="SAM" id="Phobius"/>
    </source>
</evidence>
<dbReference type="Proteomes" id="UP000239197">
    <property type="component" value="Chromosome"/>
</dbReference>
<keyword evidence="1" id="KW-0472">Membrane</keyword>
<evidence type="ECO:0000313" key="3">
    <source>
        <dbReference type="Proteomes" id="UP000239197"/>
    </source>
</evidence>
<accession>A0A2L1UW13</accession>
<keyword evidence="1" id="KW-1133">Transmembrane helix</keyword>
<dbReference type="KEGG" id="rox:BV494_20540"/>
<name>A0A2L1UW13_9GAMM</name>
<evidence type="ECO:0000313" key="2">
    <source>
        <dbReference type="EMBL" id="AVF37143.1"/>
    </source>
</evidence>
<proteinExistence type="predicted"/>
<dbReference type="EMBL" id="CP019062">
    <property type="protein sequence ID" value="AVF37143.1"/>
    <property type="molecule type" value="Genomic_DNA"/>
</dbReference>
<protein>
    <submittedName>
        <fullName evidence="2">Uncharacterized protein</fullName>
    </submittedName>
</protein>